<dbReference type="Pfam" id="PF04245">
    <property type="entry name" value="NA37"/>
    <property type="match status" value="1"/>
</dbReference>
<evidence type="ECO:0000313" key="4">
    <source>
        <dbReference type="EMBL" id="KFF03848.1"/>
    </source>
</evidence>
<dbReference type="Proteomes" id="UP000028703">
    <property type="component" value="Unassembled WGS sequence"/>
</dbReference>
<evidence type="ECO:0000256" key="2">
    <source>
        <dbReference type="ARBA" id="ARBA00009035"/>
    </source>
</evidence>
<organism evidence="4 5">
    <name type="scientific">Chryseobacterium luteum</name>
    <dbReference type="NCBI Taxonomy" id="421531"/>
    <lineage>
        <taxon>Bacteria</taxon>
        <taxon>Pseudomonadati</taxon>
        <taxon>Bacteroidota</taxon>
        <taxon>Flavobacteriia</taxon>
        <taxon>Flavobacteriales</taxon>
        <taxon>Weeksellaceae</taxon>
        <taxon>Chryseobacterium group</taxon>
        <taxon>Chryseobacterium</taxon>
    </lineage>
</organism>
<dbReference type="InterPro" id="IPR007358">
    <property type="entry name" value="Nucleoid_associated_NdpA"/>
</dbReference>
<dbReference type="GO" id="GO:0005737">
    <property type="term" value="C:cytoplasm"/>
    <property type="evidence" value="ECO:0007669"/>
    <property type="project" value="UniProtKB-SubCell"/>
</dbReference>
<dbReference type="STRING" id="421531.IX38_10575"/>
<keyword evidence="3" id="KW-0963">Cytoplasm</keyword>
<evidence type="ECO:0000256" key="1">
    <source>
        <dbReference type="ARBA" id="ARBA00004496"/>
    </source>
</evidence>
<proteinExistence type="inferred from homology"/>
<sequence>MPEIKQKGHDIKIKNIIIHQIIKEPSKNVKEIKIAKKALEISKKEVFFIADIKKSFSGTGKTYGIFEEQNESSIFENLLHNYITEELGFLEMTQELMHQYKKILDNTKPASGGFLVFADYLNTTTNSEYFLVLAINNKEGYFFTEDLTLSEIESIDLSKIDVASLINVSRWQEFKNGNEEIDTYLSFRSGLKNISQYFQYFIGCADRTTKTAGSKKLVTAIKDYLNDKINDKNERDKLLDKIKLHCLENDRNGKGVFLNDISRIIDEENTEDFAHFASDEKYSVNPIISIDRNIIKLLTKTRYKSKNEDFIIEFDNTLIGTRIKYDEKTNSMLIEDIPQELAVQVKKHM</sequence>
<reference evidence="4 5" key="1">
    <citation type="submission" date="2014-07" db="EMBL/GenBank/DDBJ databases">
        <title>Genome of Chryseobacterium luteum DSM 18605.</title>
        <authorList>
            <person name="Stropko S.J."/>
            <person name="Pipes S.E."/>
            <person name="Newman J.D."/>
        </authorList>
    </citation>
    <scope>NUCLEOTIDE SEQUENCE [LARGE SCALE GENOMIC DNA]</scope>
    <source>
        <strain evidence="4 5">DSM 18605</strain>
    </source>
</reference>
<dbReference type="PANTHER" id="PTHR38772">
    <property type="match status" value="1"/>
</dbReference>
<evidence type="ECO:0000256" key="3">
    <source>
        <dbReference type="ARBA" id="ARBA00022490"/>
    </source>
</evidence>
<accession>A0A085ZHD4</accession>
<dbReference type="eggNOG" id="COG3081">
    <property type="taxonomic scope" value="Bacteria"/>
</dbReference>
<gene>
    <name evidence="4" type="ORF">IX38_10575</name>
</gene>
<dbReference type="PANTHER" id="PTHR38772:SF1">
    <property type="entry name" value="NUCLEOID-ASSOCIATED PROTEIN YEJK"/>
    <property type="match status" value="1"/>
</dbReference>
<comment type="subcellular location">
    <subcellularLocation>
        <location evidence="1">Cytoplasm</location>
    </subcellularLocation>
</comment>
<name>A0A085ZHD4_9FLAO</name>
<dbReference type="RefSeq" id="WP_034704453.1">
    <property type="nucleotide sequence ID" value="NZ_JPRO01000007.1"/>
</dbReference>
<dbReference type="OrthoDB" id="9131762at2"/>
<comment type="caution">
    <text evidence="4">The sequence shown here is derived from an EMBL/GenBank/DDBJ whole genome shotgun (WGS) entry which is preliminary data.</text>
</comment>
<dbReference type="GO" id="GO:0003727">
    <property type="term" value="F:single-stranded RNA binding"/>
    <property type="evidence" value="ECO:0007669"/>
    <property type="project" value="TreeGrafter"/>
</dbReference>
<dbReference type="AlphaFoldDB" id="A0A085ZHD4"/>
<dbReference type="EMBL" id="JPRO01000007">
    <property type="protein sequence ID" value="KFF03848.1"/>
    <property type="molecule type" value="Genomic_DNA"/>
</dbReference>
<comment type="similarity">
    <text evidence="2">Belongs to the YejK family.</text>
</comment>
<evidence type="ECO:0008006" key="6">
    <source>
        <dbReference type="Google" id="ProtNLM"/>
    </source>
</evidence>
<dbReference type="GO" id="GO:0043590">
    <property type="term" value="C:bacterial nucleoid"/>
    <property type="evidence" value="ECO:0007669"/>
    <property type="project" value="TreeGrafter"/>
</dbReference>
<keyword evidence="5" id="KW-1185">Reference proteome</keyword>
<evidence type="ECO:0000313" key="5">
    <source>
        <dbReference type="Proteomes" id="UP000028703"/>
    </source>
</evidence>
<dbReference type="GO" id="GO:0003690">
    <property type="term" value="F:double-stranded DNA binding"/>
    <property type="evidence" value="ECO:0007669"/>
    <property type="project" value="TreeGrafter"/>
</dbReference>
<protein>
    <recommendedName>
        <fullName evidence="6">Nucleoid-associated protein NdpA</fullName>
    </recommendedName>
</protein>